<evidence type="ECO:0000256" key="4">
    <source>
        <dbReference type="ARBA" id="ARBA00022927"/>
    </source>
</evidence>
<dbReference type="PANTHER" id="PTHR12289">
    <property type="entry name" value="METAXIN RELATED"/>
    <property type="match status" value="1"/>
</dbReference>
<dbReference type="InterPro" id="IPR019564">
    <property type="entry name" value="Sam37/metaxin_N"/>
</dbReference>
<evidence type="ECO:0000259" key="8">
    <source>
        <dbReference type="Pfam" id="PF17171"/>
    </source>
</evidence>
<evidence type="ECO:0000256" key="5">
    <source>
        <dbReference type="ARBA" id="ARBA00023128"/>
    </source>
</evidence>
<proteinExistence type="predicted"/>
<dbReference type="Pfam" id="PF17171">
    <property type="entry name" value="GST_C_6"/>
    <property type="match status" value="1"/>
</dbReference>
<dbReference type="Proteomes" id="UP000016931">
    <property type="component" value="Unassembled WGS sequence"/>
</dbReference>
<keyword evidence="5" id="KW-0496">Mitochondrion</keyword>
<evidence type="ECO:0000313" key="10">
    <source>
        <dbReference type="Proteomes" id="UP000016931"/>
    </source>
</evidence>
<keyword evidence="6" id="KW-0472">Membrane</keyword>
<dbReference type="GO" id="GO:0001401">
    <property type="term" value="C:SAM complex"/>
    <property type="evidence" value="ECO:0007669"/>
    <property type="project" value="InterPro"/>
</dbReference>
<dbReference type="HOGENOM" id="CLU_032751_0_1_1"/>
<gene>
    <name evidence="9" type="ORF">SEPMUDRAFT_33534</name>
</gene>
<keyword evidence="2" id="KW-0813">Transport</keyword>
<dbReference type="STRING" id="692275.N1QH73"/>
<dbReference type="GeneID" id="27905680"/>
<comment type="subcellular location">
    <subcellularLocation>
        <location evidence="1">Mitochondrion outer membrane</location>
    </subcellularLocation>
</comment>
<evidence type="ECO:0000256" key="2">
    <source>
        <dbReference type="ARBA" id="ARBA00022448"/>
    </source>
</evidence>
<accession>N1QH73</accession>
<dbReference type="AlphaFoldDB" id="N1QH73"/>
<protein>
    <recommendedName>
        <fullName evidence="11">Mitochondrial outer membrane transport complex Sam37/metaxin N-terminal domain-containing protein</fullName>
    </recommendedName>
</protein>
<reference evidence="9 10" key="1">
    <citation type="journal article" date="2012" name="PLoS Pathog.">
        <title>Diverse lifestyles and strategies of plant pathogenesis encoded in the genomes of eighteen Dothideomycetes fungi.</title>
        <authorList>
            <person name="Ohm R.A."/>
            <person name="Feau N."/>
            <person name="Henrissat B."/>
            <person name="Schoch C.L."/>
            <person name="Horwitz B.A."/>
            <person name="Barry K.W."/>
            <person name="Condon B.J."/>
            <person name="Copeland A.C."/>
            <person name="Dhillon B."/>
            <person name="Glaser F."/>
            <person name="Hesse C.N."/>
            <person name="Kosti I."/>
            <person name="LaButti K."/>
            <person name="Lindquist E.A."/>
            <person name="Lucas S."/>
            <person name="Salamov A.A."/>
            <person name="Bradshaw R.E."/>
            <person name="Ciuffetti L."/>
            <person name="Hamelin R.C."/>
            <person name="Kema G.H.J."/>
            <person name="Lawrence C."/>
            <person name="Scott J.A."/>
            <person name="Spatafora J.W."/>
            <person name="Turgeon B.G."/>
            <person name="de Wit P.J.G.M."/>
            <person name="Zhong S."/>
            <person name="Goodwin S.B."/>
            <person name="Grigoriev I.V."/>
        </authorList>
    </citation>
    <scope>NUCLEOTIDE SEQUENCE [LARGE SCALE GENOMIC DNA]</scope>
    <source>
        <strain evidence="9 10">SO2202</strain>
    </source>
</reference>
<sequence>MQLFILPPAFGLPSIDAACIAAVALLQLHVPHAYTIVPTHDEESRPLPLLIDGTAKVSGFNNIVRHLIDKRLLSHSGLSQQQRADAIAITSFIESHAQTLLDISLYVGFENYRLATRPAYSKVLPWHANYTLPPRWRAAARMRTEQLGISSIDVDNVHEDMSNRPEGFDGVGKDQSKSFEEATQKRASLLLGGGKQTLRGLLQKPEHAAVFKLNALADNFFEPLEELLGNSNHLLGVEEGPTAVDCLLVGYLTLMLFPKLPQDWLAGTMRRKYKKLVTYTERICQQLKLGTKVEDVLAISLCKSEAEVLDLRTERNITLSWGTPHHPTISHTMRSFRVGIWNQIPLLGQPNKLELWNVKWHPFFYRNFRTVMLTMVTSFTALGWLSVHTGFLVWPHGEAVQIFGRRRISDFGYLGAAIGGIGAFGT</sequence>
<dbReference type="InterPro" id="IPR033468">
    <property type="entry name" value="Metaxin_GST"/>
</dbReference>
<keyword evidence="10" id="KW-1185">Reference proteome</keyword>
<evidence type="ECO:0000256" key="1">
    <source>
        <dbReference type="ARBA" id="ARBA00004294"/>
    </source>
</evidence>
<dbReference type="RefSeq" id="XP_016764656.1">
    <property type="nucleotide sequence ID" value="XM_016908543.1"/>
</dbReference>
<dbReference type="OrthoDB" id="5835136at2759"/>
<feature type="domain" description="Metaxin glutathione S-transferase" evidence="8">
    <location>
        <begin position="219"/>
        <end position="283"/>
    </location>
</feature>
<feature type="domain" description="Mitochondrial outer membrane transport complex Sam37/metaxin N-terminal" evidence="7">
    <location>
        <begin position="19"/>
        <end position="137"/>
    </location>
</feature>
<dbReference type="GO" id="GO:0007005">
    <property type="term" value="P:mitochondrion organization"/>
    <property type="evidence" value="ECO:0007669"/>
    <property type="project" value="TreeGrafter"/>
</dbReference>
<evidence type="ECO:0000259" key="7">
    <source>
        <dbReference type="Pfam" id="PF10568"/>
    </source>
</evidence>
<evidence type="ECO:0000256" key="3">
    <source>
        <dbReference type="ARBA" id="ARBA00022787"/>
    </source>
</evidence>
<dbReference type="InterPro" id="IPR050931">
    <property type="entry name" value="Mito_Protein_Transport_Metaxin"/>
</dbReference>
<name>N1QH73_SPHMS</name>
<keyword evidence="3" id="KW-1000">Mitochondrion outer membrane</keyword>
<dbReference type="GO" id="GO:0015031">
    <property type="term" value="P:protein transport"/>
    <property type="evidence" value="ECO:0007669"/>
    <property type="project" value="UniProtKB-KW"/>
</dbReference>
<organism evidence="9 10">
    <name type="scientific">Sphaerulina musiva (strain SO2202)</name>
    <name type="common">Poplar stem canker fungus</name>
    <name type="synonym">Septoria musiva</name>
    <dbReference type="NCBI Taxonomy" id="692275"/>
    <lineage>
        <taxon>Eukaryota</taxon>
        <taxon>Fungi</taxon>
        <taxon>Dikarya</taxon>
        <taxon>Ascomycota</taxon>
        <taxon>Pezizomycotina</taxon>
        <taxon>Dothideomycetes</taxon>
        <taxon>Dothideomycetidae</taxon>
        <taxon>Mycosphaerellales</taxon>
        <taxon>Mycosphaerellaceae</taxon>
        <taxon>Sphaerulina</taxon>
    </lineage>
</organism>
<dbReference type="OMA" id="GYMVHVG"/>
<dbReference type="eggNOG" id="KOG3028">
    <property type="taxonomic scope" value="Eukaryota"/>
</dbReference>
<evidence type="ECO:0000256" key="6">
    <source>
        <dbReference type="ARBA" id="ARBA00023136"/>
    </source>
</evidence>
<keyword evidence="4" id="KW-0653">Protein transport</keyword>
<evidence type="ECO:0008006" key="11">
    <source>
        <dbReference type="Google" id="ProtNLM"/>
    </source>
</evidence>
<dbReference type="EMBL" id="KB456260">
    <property type="protein sequence ID" value="EMF16535.1"/>
    <property type="molecule type" value="Genomic_DNA"/>
</dbReference>
<evidence type="ECO:0000313" key="9">
    <source>
        <dbReference type="EMBL" id="EMF16535.1"/>
    </source>
</evidence>
<dbReference type="PANTHER" id="PTHR12289:SF41">
    <property type="entry name" value="FAILED AXON CONNECTIONS-RELATED"/>
    <property type="match status" value="1"/>
</dbReference>
<dbReference type="Pfam" id="PF10568">
    <property type="entry name" value="Tom37"/>
    <property type="match status" value="1"/>
</dbReference>